<evidence type="ECO:0008006" key="4">
    <source>
        <dbReference type="Google" id="ProtNLM"/>
    </source>
</evidence>
<dbReference type="Proteomes" id="UP000293380">
    <property type="component" value="Unassembled WGS sequence"/>
</dbReference>
<evidence type="ECO:0000313" key="3">
    <source>
        <dbReference type="Proteomes" id="UP000293380"/>
    </source>
</evidence>
<evidence type="ECO:0000256" key="1">
    <source>
        <dbReference type="SAM" id="MobiDB-lite"/>
    </source>
</evidence>
<evidence type="ECO:0000313" key="2">
    <source>
        <dbReference type="EMBL" id="TBM25329.1"/>
    </source>
</evidence>
<comment type="caution">
    <text evidence="2">The sequence shown here is derived from an EMBL/GenBank/DDBJ whole genome shotgun (WGS) entry which is preliminary data.</text>
</comment>
<dbReference type="AlphaFoldDB" id="A0A4Q9EN17"/>
<dbReference type="RefSeq" id="WP_130959907.1">
    <property type="nucleotide sequence ID" value="NZ_SITD01000060.1"/>
</dbReference>
<feature type="region of interest" description="Disordered" evidence="1">
    <location>
        <begin position="1"/>
        <end position="29"/>
    </location>
</feature>
<gene>
    <name evidence="2" type="ORF">EYY89_13780</name>
</gene>
<feature type="compositionally biased region" description="Basic residues" evidence="1">
    <location>
        <begin position="1"/>
        <end position="12"/>
    </location>
</feature>
<proteinExistence type="predicted"/>
<organism evidence="2 3">
    <name type="scientific">Hafnia paralvei</name>
    <dbReference type="NCBI Taxonomy" id="546367"/>
    <lineage>
        <taxon>Bacteria</taxon>
        <taxon>Pseudomonadati</taxon>
        <taxon>Pseudomonadota</taxon>
        <taxon>Gammaproteobacteria</taxon>
        <taxon>Enterobacterales</taxon>
        <taxon>Hafniaceae</taxon>
        <taxon>Hafnia</taxon>
    </lineage>
</organism>
<sequence length="163" mass="17856">MTTKANRIRAAARAKASDPKHLAKEKDRTAKRETLLTAEVKAHLDEMRANGFCPPNAMPTVKQYSRFAAFKNSQAAASRANVIAEETAFISANAGLMHRVYERLADPKLKSTAFAQLAVVVQRQLAMAPQLVDETQRVSLATDSNIIDDDELSKVAKEFGVSL</sequence>
<protein>
    <recommendedName>
        <fullName evidence="4">Terminase small subunit</fullName>
    </recommendedName>
</protein>
<name>A0A4Q9EN17_9GAMM</name>
<accession>A0A4Q9EN17</accession>
<reference evidence="2 3" key="1">
    <citation type="submission" date="2019-02" db="EMBL/GenBank/DDBJ databases">
        <title>Comparative genomic analysis of the Hafnia genus genomes.</title>
        <authorList>
            <person name="Zhiqiu Y."/>
            <person name="Chao Y."/>
            <person name="Yuhui D."/>
            <person name="Di H."/>
            <person name="Bin L."/>
        </authorList>
    </citation>
    <scope>NUCLEOTIDE SEQUENCE [LARGE SCALE GENOMIC DNA]</scope>
    <source>
        <strain evidence="2 3">PCM_1194</strain>
    </source>
</reference>
<feature type="compositionally biased region" description="Basic and acidic residues" evidence="1">
    <location>
        <begin position="15"/>
        <end position="29"/>
    </location>
</feature>
<dbReference type="EMBL" id="SITD01000060">
    <property type="protein sequence ID" value="TBM25329.1"/>
    <property type="molecule type" value="Genomic_DNA"/>
</dbReference>